<evidence type="ECO:0000256" key="2">
    <source>
        <dbReference type="ARBA" id="ARBA00022670"/>
    </source>
</evidence>
<dbReference type="GO" id="GO:0006508">
    <property type="term" value="P:proteolysis"/>
    <property type="evidence" value="ECO:0007669"/>
    <property type="project" value="UniProtKB-KW"/>
</dbReference>
<evidence type="ECO:0000256" key="4">
    <source>
        <dbReference type="SAM" id="MobiDB-lite"/>
    </source>
</evidence>
<dbReference type="InterPro" id="IPR003653">
    <property type="entry name" value="Peptidase_C48_C"/>
</dbReference>
<dbReference type="InterPro" id="IPR038765">
    <property type="entry name" value="Papain-like_cys_pep_sf"/>
</dbReference>
<dbReference type="Proteomes" id="UP000054279">
    <property type="component" value="Unassembled WGS sequence"/>
</dbReference>
<keyword evidence="7" id="KW-1185">Reference proteome</keyword>
<evidence type="ECO:0000313" key="6">
    <source>
        <dbReference type="EMBL" id="KIJ26276.1"/>
    </source>
</evidence>
<dbReference type="Gene3D" id="3.40.395.10">
    <property type="entry name" value="Adenoviral Proteinase, Chain A"/>
    <property type="match status" value="1"/>
</dbReference>
<comment type="similarity">
    <text evidence="1">Belongs to the peptidase C48 family.</text>
</comment>
<protein>
    <recommendedName>
        <fullName evidence="5">Ubiquitin-like protease family profile domain-containing protein</fullName>
    </recommendedName>
</protein>
<feature type="domain" description="Ubiquitin-like protease family profile" evidence="5">
    <location>
        <begin position="12"/>
        <end position="201"/>
    </location>
</feature>
<keyword evidence="3" id="KW-0378">Hydrolase</keyword>
<dbReference type="PROSITE" id="PS50600">
    <property type="entry name" value="ULP_PROTEASE"/>
    <property type="match status" value="1"/>
</dbReference>
<name>A0A0C9ULD1_SPHS4</name>
<dbReference type="SUPFAM" id="SSF54001">
    <property type="entry name" value="Cysteine proteinases"/>
    <property type="match status" value="1"/>
</dbReference>
<feature type="region of interest" description="Disordered" evidence="4">
    <location>
        <begin position="694"/>
        <end position="722"/>
    </location>
</feature>
<dbReference type="GO" id="GO:0008234">
    <property type="term" value="F:cysteine-type peptidase activity"/>
    <property type="evidence" value="ECO:0007669"/>
    <property type="project" value="InterPro"/>
</dbReference>
<evidence type="ECO:0000313" key="7">
    <source>
        <dbReference type="Proteomes" id="UP000054279"/>
    </source>
</evidence>
<feature type="compositionally biased region" description="Polar residues" evidence="4">
    <location>
        <begin position="703"/>
        <end position="715"/>
    </location>
</feature>
<dbReference type="GO" id="GO:0019783">
    <property type="term" value="F:ubiquitin-like protein peptidase activity"/>
    <property type="evidence" value="ECO:0007669"/>
    <property type="project" value="UniProtKB-ARBA"/>
</dbReference>
<dbReference type="HOGENOM" id="CLU_023310_0_0_1"/>
<dbReference type="AlphaFoldDB" id="A0A0C9ULD1"/>
<organism evidence="6 7">
    <name type="scientific">Sphaerobolus stellatus (strain SS14)</name>
    <dbReference type="NCBI Taxonomy" id="990650"/>
    <lineage>
        <taxon>Eukaryota</taxon>
        <taxon>Fungi</taxon>
        <taxon>Dikarya</taxon>
        <taxon>Basidiomycota</taxon>
        <taxon>Agaricomycotina</taxon>
        <taxon>Agaricomycetes</taxon>
        <taxon>Phallomycetidae</taxon>
        <taxon>Geastrales</taxon>
        <taxon>Sphaerobolaceae</taxon>
        <taxon>Sphaerobolus</taxon>
    </lineage>
</organism>
<reference evidence="6 7" key="1">
    <citation type="submission" date="2014-06" db="EMBL/GenBank/DDBJ databases">
        <title>Evolutionary Origins and Diversification of the Mycorrhizal Mutualists.</title>
        <authorList>
            <consortium name="DOE Joint Genome Institute"/>
            <consortium name="Mycorrhizal Genomics Consortium"/>
            <person name="Kohler A."/>
            <person name="Kuo A."/>
            <person name="Nagy L.G."/>
            <person name="Floudas D."/>
            <person name="Copeland A."/>
            <person name="Barry K.W."/>
            <person name="Cichocki N."/>
            <person name="Veneault-Fourrey C."/>
            <person name="LaButti K."/>
            <person name="Lindquist E.A."/>
            <person name="Lipzen A."/>
            <person name="Lundell T."/>
            <person name="Morin E."/>
            <person name="Murat C."/>
            <person name="Riley R."/>
            <person name="Ohm R."/>
            <person name="Sun H."/>
            <person name="Tunlid A."/>
            <person name="Henrissat B."/>
            <person name="Grigoriev I.V."/>
            <person name="Hibbett D.S."/>
            <person name="Martin F."/>
        </authorList>
    </citation>
    <scope>NUCLEOTIDE SEQUENCE [LARGE SCALE GENOMIC DNA]</scope>
    <source>
        <strain evidence="6 7">SS14</strain>
    </source>
</reference>
<evidence type="ECO:0000256" key="1">
    <source>
        <dbReference type="ARBA" id="ARBA00005234"/>
    </source>
</evidence>
<evidence type="ECO:0000259" key="5">
    <source>
        <dbReference type="PROSITE" id="PS50600"/>
    </source>
</evidence>
<accession>A0A0C9ULD1</accession>
<gene>
    <name evidence="6" type="ORF">M422DRAFT_272664</name>
</gene>
<proteinExistence type="inferred from homology"/>
<evidence type="ECO:0000256" key="3">
    <source>
        <dbReference type="ARBA" id="ARBA00022801"/>
    </source>
</evidence>
<keyword evidence="2" id="KW-0645">Protease</keyword>
<sequence length="722" mass="81488">MSSTETSFFGSFQIQGPQLQELINPMGRLSGSIISGYLSFHTKDIAASQELPGLPLPFYIMDVSRTALMSSQLTSGIFKPKLHMKTSSLWAETNIFESQMVLLPWHINRTEHWILIVLQMKEMRITVADSLTHSIQRHHRYICKRVVKFLEYEHDARGLGELPLEWGKTLQVYLEEKKITGPLQQDIYSCGLHIIWVAQCLISGNNPFEIDELTKDIVLELRETITCRLSREWTTPKVLPLRAEDSDTFLHAKSIATAPVRTLINHTLPGISHTVLAILESHQNTKTSPQIEHSPVFYTPLVGSWALWDIFSNNVYFPAQIIEVYKSDCIVEIPGGLVLPDGQQKLQPEQHSLSWTQVRSIFEDPAENIPAERLVRLLWPAINDDRKLQQGLVDKEDMLDEVDCLTEKQRSLLKYLRRKMALVWFIIIGIEPSLAQLRQEWTEYIAGVRRGLPFLQASSTFAEKHMAILNAQDKVFIRIIGTLELGWRMKTNGHDSDLSQGLGCALLAYYSLAFYLNITPEEAYQALQQKRLSRPQSQQDTLWNLIYGASNSIIHLEKFIRSHRIPSSAVELPDLVYTPQAPPPPPPPPPPPVLLIPAPRAPVPTPYSQIYSEVPASGAELQMHSGNIERHCSASPNNPMRNEGIYQFEPTQERDSIALSLDSTPSAGSLIRSPDPAINSSLSITIPLQSIGAIHQSKKRNRTYSGDGSPPSYQLRSRKFQG</sequence>
<dbReference type="Pfam" id="PF02902">
    <property type="entry name" value="Peptidase_C48"/>
    <property type="match status" value="1"/>
</dbReference>
<dbReference type="EMBL" id="KN837376">
    <property type="protein sequence ID" value="KIJ26276.1"/>
    <property type="molecule type" value="Genomic_DNA"/>
</dbReference>